<dbReference type="SUPFAM" id="SSF54695">
    <property type="entry name" value="POZ domain"/>
    <property type="match status" value="1"/>
</dbReference>
<dbReference type="InterPro" id="IPR011333">
    <property type="entry name" value="SKP1/BTB/POZ_sf"/>
</dbReference>
<dbReference type="PROSITE" id="PS50097">
    <property type="entry name" value="BTB"/>
    <property type="match status" value="1"/>
</dbReference>
<accession>A0ABR1UXN5</accession>
<dbReference type="Gene3D" id="3.30.710.10">
    <property type="entry name" value="Potassium Channel Kv1.1, Chain A"/>
    <property type="match status" value="1"/>
</dbReference>
<comment type="caution">
    <text evidence="3">The sequence shown here is derived from an EMBL/GenBank/DDBJ whole genome shotgun (WGS) entry which is preliminary data.</text>
</comment>
<evidence type="ECO:0000256" key="1">
    <source>
        <dbReference type="SAM" id="MobiDB-lite"/>
    </source>
</evidence>
<dbReference type="Proteomes" id="UP001446871">
    <property type="component" value="Unassembled WGS sequence"/>
</dbReference>
<evidence type="ECO:0000259" key="2">
    <source>
        <dbReference type="PROSITE" id="PS50097"/>
    </source>
</evidence>
<evidence type="ECO:0000313" key="3">
    <source>
        <dbReference type="EMBL" id="KAK8063699.1"/>
    </source>
</evidence>
<sequence>MAGLSPNVKHDESLLRTGDESDVLVRCGDQSWQLHKVILSSRCLYFKTGLKTSWLLGDPLYYYIDERDVQAVWWIIIWIYVGCLPSELLAEDGSQFTSCLRLIRCSRTFLLPDLAAHAEHKLHEASQKMMIDAQTAFYEAEDSDEQFAVSLELTNFFEGVKKVYEDADLESEKQYFLGVVQHAHFWPLLDRTFEEKAREHTIFWTDLMSLQQQAIADGAYWPYWKPEECCNCQGSPWTSQDPPRSTHWATLKLVKGKCQATCNRCASEEEVRKVWSELWGEEDEEGRKLPPVAEEEADKEEEGPSSSSGGDAEDDGLMSARKEVEEKERKKLEWLLKVGGTAIPSETRMALWKKVDEMRQAAQG</sequence>
<dbReference type="InterPro" id="IPR000210">
    <property type="entry name" value="BTB/POZ_dom"/>
</dbReference>
<feature type="region of interest" description="Disordered" evidence="1">
    <location>
        <begin position="280"/>
        <end position="325"/>
    </location>
</feature>
<evidence type="ECO:0000313" key="4">
    <source>
        <dbReference type="Proteomes" id="UP001446871"/>
    </source>
</evidence>
<keyword evidence="4" id="KW-1185">Reference proteome</keyword>
<gene>
    <name evidence="3" type="ORF">PG996_008351</name>
</gene>
<dbReference type="CDD" id="cd18186">
    <property type="entry name" value="BTB_POZ_ZBTB_KLHL-like"/>
    <property type="match status" value="1"/>
</dbReference>
<proteinExistence type="predicted"/>
<feature type="domain" description="BTB" evidence="2">
    <location>
        <begin position="21"/>
        <end position="88"/>
    </location>
</feature>
<organism evidence="3 4">
    <name type="scientific">Apiospora saccharicola</name>
    <dbReference type="NCBI Taxonomy" id="335842"/>
    <lineage>
        <taxon>Eukaryota</taxon>
        <taxon>Fungi</taxon>
        <taxon>Dikarya</taxon>
        <taxon>Ascomycota</taxon>
        <taxon>Pezizomycotina</taxon>
        <taxon>Sordariomycetes</taxon>
        <taxon>Xylariomycetidae</taxon>
        <taxon>Amphisphaeriales</taxon>
        <taxon>Apiosporaceae</taxon>
        <taxon>Apiospora</taxon>
    </lineage>
</organism>
<name>A0ABR1UXN5_9PEZI</name>
<feature type="compositionally biased region" description="Acidic residues" evidence="1">
    <location>
        <begin position="293"/>
        <end position="303"/>
    </location>
</feature>
<dbReference type="Pfam" id="PF00651">
    <property type="entry name" value="BTB"/>
    <property type="match status" value="1"/>
</dbReference>
<dbReference type="EMBL" id="JAQQWM010000005">
    <property type="protein sequence ID" value="KAK8063699.1"/>
    <property type="molecule type" value="Genomic_DNA"/>
</dbReference>
<reference evidence="3 4" key="1">
    <citation type="submission" date="2023-01" db="EMBL/GenBank/DDBJ databases">
        <title>Analysis of 21 Apiospora genomes using comparative genomics revels a genus with tremendous synthesis potential of carbohydrate active enzymes and secondary metabolites.</title>
        <authorList>
            <person name="Sorensen T."/>
        </authorList>
    </citation>
    <scope>NUCLEOTIDE SEQUENCE [LARGE SCALE GENOMIC DNA]</scope>
    <source>
        <strain evidence="3 4">CBS 83171</strain>
    </source>
</reference>
<protein>
    <recommendedName>
        <fullName evidence="2">BTB domain-containing protein</fullName>
    </recommendedName>
</protein>